<dbReference type="STRING" id="1121131.SAMN02745229_03559"/>
<proteinExistence type="predicted"/>
<dbReference type="Proteomes" id="UP000184278">
    <property type="component" value="Unassembled WGS sequence"/>
</dbReference>
<dbReference type="InterPro" id="IPR013702">
    <property type="entry name" value="FIST_domain_N"/>
</dbReference>
<dbReference type="Pfam" id="PF08495">
    <property type="entry name" value="FIST"/>
    <property type="match status" value="1"/>
</dbReference>
<dbReference type="InterPro" id="IPR019494">
    <property type="entry name" value="FIST_C"/>
</dbReference>
<dbReference type="FunFam" id="3.30.70.270:FF:000001">
    <property type="entry name" value="Diguanylate cyclase domain protein"/>
    <property type="match status" value="1"/>
</dbReference>
<dbReference type="GO" id="GO:0043709">
    <property type="term" value="P:cell adhesion involved in single-species biofilm formation"/>
    <property type="evidence" value="ECO:0007669"/>
    <property type="project" value="TreeGrafter"/>
</dbReference>
<feature type="domain" description="GGDEF" evidence="1">
    <location>
        <begin position="462"/>
        <end position="591"/>
    </location>
</feature>
<dbReference type="SMART" id="SM01204">
    <property type="entry name" value="FIST_C"/>
    <property type="match status" value="1"/>
</dbReference>
<dbReference type="PANTHER" id="PTHR45138">
    <property type="entry name" value="REGULATORY COMPONENTS OF SENSORY TRANSDUCTION SYSTEM"/>
    <property type="match status" value="1"/>
</dbReference>
<protein>
    <submittedName>
        <fullName evidence="2">Diguanylate cyclase (GGDEF) domain-containing protein</fullName>
    </submittedName>
</protein>
<dbReference type="InterPro" id="IPR000160">
    <property type="entry name" value="GGDEF_dom"/>
</dbReference>
<evidence type="ECO:0000259" key="1">
    <source>
        <dbReference type="PROSITE" id="PS50887"/>
    </source>
</evidence>
<dbReference type="GO" id="GO:0005886">
    <property type="term" value="C:plasma membrane"/>
    <property type="evidence" value="ECO:0007669"/>
    <property type="project" value="TreeGrafter"/>
</dbReference>
<dbReference type="CDD" id="cd01949">
    <property type="entry name" value="GGDEF"/>
    <property type="match status" value="1"/>
</dbReference>
<dbReference type="InterPro" id="IPR050469">
    <property type="entry name" value="Diguanylate_Cyclase"/>
</dbReference>
<dbReference type="Pfam" id="PF00990">
    <property type="entry name" value="GGDEF"/>
    <property type="match status" value="1"/>
</dbReference>
<dbReference type="GO" id="GO:0052621">
    <property type="term" value="F:diguanylate cyclase activity"/>
    <property type="evidence" value="ECO:0007669"/>
    <property type="project" value="TreeGrafter"/>
</dbReference>
<dbReference type="InterPro" id="IPR043128">
    <property type="entry name" value="Rev_trsase/Diguanyl_cyclase"/>
</dbReference>
<dbReference type="GO" id="GO:1902201">
    <property type="term" value="P:negative regulation of bacterial-type flagellum-dependent cell motility"/>
    <property type="evidence" value="ECO:0007669"/>
    <property type="project" value="TreeGrafter"/>
</dbReference>
<dbReference type="InterPro" id="IPR029787">
    <property type="entry name" value="Nucleotide_cyclase"/>
</dbReference>
<dbReference type="RefSeq" id="WP_073389760.1">
    <property type="nucleotide sequence ID" value="NZ_FQXK01000039.1"/>
</dbReference>
<dbReference type="SMART" id="SM00897">
    <property type="entry name" value="FIST"/>
    <property type="match status" value="1"/>
</dbReference>
<gene>
    <name evidence="2" type="ORF">SAMN02745229_03559</name>
</gene>
<accession>A0A1M6DNW6</accession>
<evidence type="ECO:0000313" key="2">
    <source>
        <dbReference type="EMBL" id="SHI74927.1"/>
    </source>
</evidence>
<organism evidence="2 3">
    <name type="scientific">Butyrivibrio fibrisolvens DSM 3071</name>
    <dbReference type="NCBI Taxonomy" id="1121131"/>
    <lineage>
        <taxon>Bacteria</taxon>
        <taxon>Bacillati</taxon>
        <taxon>Bacillota</taxon>
        <taxon>Clostridia</taxon>
        <taxon>Lachnospirales</taxon>
        <taxon>Lachnospiraceae</taxon>
        <taxon>Butyrivibrio</taxon>
    </lineage>
</organism>
<dbReference type="PROSITE" id="PS50887">
    <property type="entry name" value="GGDEF"/>
    <property type="match status" value="1"/>
</dbReference>
<dbReference type="NCBIfam" id="TIGR00254">
    <property type="entry name" value="GGDEF"/>
    <property type="match status" value="1"/>
</dbReference>
<dbReference type="EMBL" id="FQXK01000039">
    <property type="protein sequence ID" value="SHI74927.1"/>
    <property type="molecule type" value="Genomic_DNA"/>
</dbReference>
<name>A0A1M6DNW6_BUTFI</name>
<dbReference type="OrthoDB" id="9807794at2"/>
<evidence type="ECO:0000313" key="3">
    <source>
        <dbReference type="Proteomes" id="UP000184278"/>
    </source>
</evidence>
<dbReference type="SUPFAM" id="SSF55073">
    <property type="entry name" value="Nucleotide cyclase"/>
    <property type="match status" value="1"/>
</dbReference>
<dbReference type="Pfam" id="PF10442">
    <property type="entry name" value="FIST_C"/>
    <property type="match status" value="1"/>
</dbReference>
<dbReference type="SMART" id="SM00267">
    <property type="entry name" value="GGDEF"/>
    <property type="match status" value="1"/>
</dbReference>
<dbReference type="PANTHER" id="PTHR45138:SF9">
    <property type="entry name" value="DIGUANYLATE CYCLASE DGCM-RELATED"/>
    <property type="match status" value="1"/>
</dbReference>
<keyword evidence="3" id="KW-1185">Reference proteome</keyword>
<sequence length="591" mass="66414">MKQYTYVLNDDFSIEDVARNIREKLHENPGATSVLQVIESSGTEEIIKYGYEKASEWFPDMIIYGMTSQGSILNGMNDVTINYNGKGICSLLLFDNSTVIANGYDCHEKTTLECGQDFVKLLDGRKDVKGVLIMSSDTTLFSDDFANAILEVYPNIPIFGAMAGTQDITNDRSMVYFDQKIYYRGIVAVAFCGDDLHIEAKHSLGWRPLGKEFTITKSSKDGLVKEIDGKPAIEIYKEYLGVSENKFFYDNSAAFPILFLQNDELVGRVALYCINGAVKYTMPIPEGTRASFAYARKKYLLSESLKGANELIEFNPQAILIYSCVTRRNFMGDLLADREFLYYKNVCANCAFTGGYGEFLYSDIGAGLLNGTLIAIGFREGDAALSGVTPYVDKDLEPTDETEAIPLMERMINLLEKTTDDLRVNVLQLSYTASHDELTGIYNRATFNELYNELLKKKDSDFTSGLFLIDIDHFKKVNDTYGHDIGDLVLKKIVKYISEILPENSYLCRWGGEEFVCIIENVNKQEAMAFAENLRRQIESSDFLPVPKVTASIGVTIVNGTNKSHKDVFKKVDEALYEAKETGRNKVVYKM</sequence>
<dbReference type="Gene3D" id="3.30.70.270">
    <property type="match status" value="1"/>
</dbReference>
<dbReference type="AlphaFoldDB" id="A0A1M6DNW6"/>
<reference evidence="3" key="1">
    <citation type="submission" date="2016-11" db="EMBL/GenBank/DDBJ databases">
        <authorList>
            <person name="Varghese N."/>
            <person name="Submissions S."/>
        </authorList>
    </citation>
    <scope>NUCLEOTIDE SEQUENCE [LARGE SCALE GENOMIC DNA]</scope>
    <source>
        <strain evidence="3">DSM 3071</strain>
    </source>
</reference>
<dbReference type="GeneID" id="89509745"/>